<sequence length="483" mass="52909">MSCDSADRRDPPELSSGQPAVSDDDMNAFRAVLGADLPVAAAVDALTRCGGDTERAIKWLLDNAAADRDGGDVESGNGAAPVPAPRGVKAEPGIGDAAYPPSPLPPVKIEAAREVKVEIKTEPIDVHPDEEEVKVKVEASGEEEAKVEASGEVEAKVEAPGEAEVKVKTEPIEAGGPAVRRVKEEEKADEVDVKDEEEPPLDSPIKGEVLSPRRVKEDESDCSEGEVEMMDPAPRSKKRPYEEDGVVFIDPTTSHPAPYLNPKPIRAMPPRGAIPTNEWRMVVAPPLAELDECPPDRREWCIFKKSYATGLSTCRGRKLLDGGEVVHFAFPSYDRIHGGLRVSYRQAAALAEIVRFSTNRSGEVRSCNSTYSHFNYYAHFCKSLGKLSPVWAKCLAPLVNSSTIMVQGKIVFPMMELRLMQEVLLPPLHYYVALTDAEFVGWFCSFYVHRSSMCLIAPENANHPDNPLRGLFKLLRRFGVPDV</sequence>
<dbReference type="OrthoDB" id="684385at2759"/>
<feature type="compositionally biased region" description="Acidic residues" evidence="1">
    <location>
        <begin position="218"/>
        <end position="229"/>
    </location>
</feature>
<organism evidence="2 3">
    <name type="scientific">Digitaria exilis</name>
    <dbReference type="NCBI Taxonomy" id="1010633"/>
    <lineage>
        <taxon>Eukaryota</taxon>
        <taxon>Viridiplantae</taxon>
        <taxon>Streptophyta</taxon>
        <taxon>Embryophyta</taxon>
        <taxon>Tracheophyta</taxon>
        <taxon>Spermatophyta</taxon>
        <taxon>Magnoliopsida</taxon>
        <taxon>Liliopsida</taxon>
        <taxon>Poales</taxon>
        <taxon>Poaceae</taxon>
        <taxon>PACMAD clade</taxon>
        <taxon>Panicoideae</taxon>
        <taxon>Panicodae</taxon>
        <taxon>Paniceae</taxon>
        <taxon>Anthephorinae</taxon>
        <taxon>Digitaria</taxon>
    </lineage>
</organism>
<feature type="region of interest" description="Disordered" evidence="1">
    <location>
        <begin position="1"/>
        <end position="23"/>
    </location>
</feature>
<dbReference type="AlphaFoldDB" id="A0A835B4C4"/>
<dbReference type="EMBL" id="JACEFO010002063">
    <property type="protein sequence ID" value="KAF8686737.1"/>
    <property type="molecule type" value="Genomic_DNA"/>
</dbReference>
<name>A0A835B4C4_9POAL</name>
<feature type="region of interest" description="Disordered" evidence="1">
    <location>
        <begin position="138"/>
        <end position="239"/>
    </location>
</feature>
<evidence type="ECO:0008006" key="4">
    <source>
        <dbReference type="Google" id="ProtNLM"/>
    </source>
</evidence>
<accession>A0A835B4C4</accession>
<evidence type="ECO:0000313" key="2">
    <source>
        <dbReference type="EMBL" id="KAF8686737.1"/>
    </source>
</evidence>
<gene>
    <name evidence="2" type="ORF">HU200_043575</name>
</gene>
<comment type="caution">
    <text evidence="2">The sequence shown here is derived from an EMBL/GenBank/DDBJ whole genome shotgun (WGS) entry which is preliminary data.</text>
</comment>
<protein>
    <recommendedName>
        <fullName evidence="4">HIRAN domain-containing protein</fullName>
    </recommendedName>
</protein>
<feature type="region of interest" description="Disordered" evidence="1">
    <location>
        <begin position="67"/>
        <end position="106"/>
    </location>
</feature>
<proteinExistence type="predicted"/>
<feature type="compositionally biased region" description="Acidic residues" evidence="1">
    <location>
        <begin position="187"/>
        <end position="200"/>
    </location>
</feature>
<keyword evidence="3" id="KW-1185">Reference proteome</keyword>
<reference evidence="2" key="1">
    <citation type="submission" date="2020-07" db="EMBL/GenBank/DDBJ databases">
        <title>Genome sequence and genetic diversity analysis of an under-domesticated orphan crop, white fonio (Digitaria exilis).</title>
        <authorList>
            <person name="Bennetzen J.L."/>
            <person name="Chen S."/>
            <person name="Ma X."/>
            <person name="Wang X."/>
            <person name="Yssel A.E.J."/>
            <person name="Chaluvadi S.R."/>
            <person name="Johnson M."/>
            <person name="Gangashetty P."/>
            <person name="Hamidou F."/>
            <person name="Sanogo M.D."/>
            <person name="Zwaenepoel A."/>
            <person name="Wallace J."/>
            <person name="Van De Peer Y."/>
            <person name="Van Deynze A."/>
        </authorList>
    </citation>
    <scope>NUCLEOTIDE SEQUENCE</scope>
    <source>
        <tissue evidence="2">Leaves</tissue>
    </source>
</reference>
<dbReference type="Proteomes" id="UP000636709">
    <property type="component" value="Unassembled WGS sequence"/>
</dbReference>
<evidence type="ECO:0000256" key="1">
    <source>
        <dbReference type="SAM" id="MobiDB-lite"/>
    </source>
</evidence>
<evidence type="ECO:0000313" key="3">
    <source>
        <dbReference type="Proteomes" id="UP000636709"/>
    </source>
</evidence>
<feature type="compositionally biased region" description="Basic and acidic residues" evidence="1">
    <location>
        <begin position="1"/>
        <end position="12"/>
    </location>
</feature>
<feature type="compositionally biased region" description="Basic and acidic residues" evidence="1">
    <location>
        <begin position="138"/>
        <end position="171"/>
    </location>
</feature>